<dbReference type="Gene3D" id="1.10.443.10">
    <property type="entry name" value="Intergrase catalytic core"/>
    <property type="match status" value="1"/>
</dbReference>
<dbReference type="PANTHER" id="PTHR30349">
    <property type="entry name" value="PHAGE INTEGRASE-RELATED"/>
    <property type="match status" value="1"/>
</dbReference>
<organism evidence="4">
    <name type="scientific">marine sediment metagenome</name>
    <dbReference type="NCBI Taxonomy" id="412755"/>
    <lineage>
        <taxon>unclassified sequences</taxon>
        <taxon>metagenomes</taxon>
        <taxon>ecological metagenomes</taxon>
    </lineage>
</organism>
<dbReference type="PROSITE" id="PS51898">
    <property type="entry name" value="TYR_RECOMBINASE"/>
    <property type="match status" value="1"/>
</dbReference>
<dbReference type="InterPro" id="IPR050090">
    <property type="entry name" value="Tyrosine_recombinase_XerCD"/>
</dbReference>
<dbReference type="InterPro" id="IPR013762">
    <property type="entry name" value="Integrase-like_cat_sf"/>
</dbReference>
<comment type="caution">
    <text evidence="4">The sequence shown here is derived from an EMBL/GenBank/DDBJ whole genome shotgun (WGS) entry which is preliminary data.</text>
</comment>
<dbReference type="SUPFAM" id="SSF56349">
    <property type="entry name" value="DNA breaking-rejoining enzymes"/>
    <property type="match status" value="1"/>
</dbReference>
<protein>
    <recommendedName>
        <fullName evidence="3">Tyr recombinase domain-containing protein</fullName>
    </recommendedName>
</protein>
<gene>
    <name evidence="4" type="ORF">LCGC14_2957260</name>
</gene>
<evidence type="ECO:0000259" key="3">
    <source>
        <dbReference type="PROSITE" id="PS51898"/>
    </source>
</evidence>
<dbReference type="InterPro" id="IPR011010">
    <property type="entry name" value="DNA_brk_join_enz"/>
</dbReference>
<dbReference type="GO" id="GO:0015074">
    <property type="term" value="P:DNA integration"/>
    <property type="evidence" value="ECO:0007669"/>
    <property type="project" value="InterPro"/>
</dbReference>
<dbReference type="GO" id="GO:0006310">
    <property type="term" value="P:DNA recombination"/>
    <property type="evidence" value="ECO:0007669"/>
    <property type="project" value="UniProtKB-KW"/>
</dbReference>
<accession>A0A0F8XD54</accession>
<evidence type="ECO:0000313" key="4">
    <source>
        <dbReference type="EMBL" id="KKK67122.1"/>
    </source>
</evidence>
<feature type="non-terminal residue" evidence="4">
    <location>
        <position position="1"/>
    </location>
</feature>
<dbReference type="PANTHER" id="PTHR30349:SF41">
    <property type="entry name" value="INTEGRASE_RECOMBINASE PROTEIN MJ0367-RELATED"/>
    <property type="match status" value="1"/>
</dbReference>
<feature type="domain" description="Tyr recombinase" evidence="3">
    <location>
        <begin position="1"/>
        <end position="121"/>
    </location>
</feature>
<proteinExistence type="predicted"/>
<keyword evidence="1" id="KW-0238">DNA-binding</keyword>
<evidence type="ECO:0000256" key="1">
    <source>
        <dbReference type="ARBA" id="ARBA00023125"/>
    </source>
</evidence>
<dbReference type="InterPro" id="IPR002104">
    <property type="entry name" value="Integrase_catalytic"/>
</dbReference>
<dbReference type="EMBL" id="LAZR01059761">
    <property type="protein sequence ID" value="KKK67122.1"/>
    <property type="molecule type" value="Genomic_DNA"/>
</dbReference>
<dbReference type="GO" id="GO:0003677">
    <property type="term" value="F:DNA binding"/>
    <property type="evidence" value="ECO:0007669"/>
    <property type="project" value="UniProtKB-KW"/>
</dbReference>
<evidence type="ECO:0000256" key="2">
    <source>
        <dbReference type="ARBA" id="ARBA00023172"/>
    </source>
</evidence>
<dbReference type="AlphaFoldDB" id="A0A0F8XD54"/>
<name>A0A0F8XD54_9ZZZZ</name>
<dbReference type="Pfam" id="PF00589">
    <property type="entry name" value="Phage_integrase"/>
    <property type="match status" value="1"/>
</dbReference>
<keyword evidence="2" id="KW-0233">DNA recombination</keyword>
<reference evidence="4" key="1">
    <citation type="journal article" date="2015" name="Nature">
        <title>Complex archaea that bridge the gap between prokaryotes and eukaryotes.</title>
        <authorList>
            <person name="Spang A."/>
            <person name="Saw J.H."/>
            <person name="Jorgensen S.L."/>
            <person name="Zaremba-Niedzwiedzka K."/>
            <person name="Martijn J."/>
            <person name="Lind A.E."/>
            <person name="van Eijk R."/>
            <person name="Schleper C."/>
            <person name="Guy L."/>
            <person name="Ettema T.J."/>
        </authorList>
    </citation>
    <scope>NUCLEOTIDE SEQUENCE</scope>
</reference>
<sequence>AKNGKKREIPINQQTREFLFDFISFKEGHSEPTFPDSYLFISKFTGNPLSSRDFQRIVKELSILSIGHSISPHTLRHTFATRLLKHTNLRVIQELLGHSSIQTTQIYTHVNSSDSQLAIDKLLNVISEE</sequence>